<evidence type="ECO:0000313" key="3">
    <source>
        <dbReference type="Proteomes" id="UP000287156"/>
    </source>
</evidence>
<accession>A0A429Y214</accession>
<evidence type="ECO:0000313" key="2">
    <source>
        <dbReference type="EMBL" id="RST75258.1"/>
    </source>
</evidence>
<sequence>MILWVEKGKEKDGEGDLFAFAVKNDVSTSAKRKKSTKEDAGVNSSADVEKSADADMSMESLIGN</sequence>
<feature type="region of interest" description="Disordered" evidence="1">
    <location>
        <begin position="27"/>
        <end position="64"/>
    </location>
</feature>
<comment type="caution">
    <text evidence="2">The sequence shown here is derived from an EMBL/GenBank/DDBJ whole genome shotgun (WGS) entry which is preliminary data.</text>
</comment>
<protein>
    <submittedName>
        <fullName evidence="2">Uncharacterized protein</fullName>
    </submittedName>
</protein>
<dbReference type="EMBL" id="QYTV02000003">
    <property type="protein sequence ID" value="RST75258.1"/>
    <property type="molecule type" value="Genomic_DNA"/>
</dbReference>
<proteinExistence type="predicted"/>
<name>A0A429Y214_9BACI</name>
<keyword evidence="3" id="KW-1185">Reference proteome</keyword>
<evidence type="ECO:0000256" key="1">
    <source>
        <dbReference type="SAM" id="MobiDB-lite"/>
    </source>
</evidence>
<reference evidence="2" key="1">
    <citation type="submission" date="2018-12" db="EMBL/GenBank/DDBJ databases">
        <authorList>
            <person name="Sun L."/>
            <person name="Chen Z."/>
        </authorList>
    </citation>
    <scope>NUCLEOTIDE SEQUENCE [LARGE SCALE GENOMIC DNA]</scope>
    <source>
        <strain evidence="2">3-2-2</strain>
    </source>
</reference>
<dbReference type="Proteomes" id="UP000287156">
    <property type="component" value="Unassembled WGS sequence"/>
</dbReference>
<gene>
    <name evidence="2" type="ORF">D4T97_008365</name>
</gene>
<dbReference type="AlphaFoldDB" id="A0A429Y214"/>
<organism evidence="2 3">
    <name type="scientific">Siminovitchia acidinfaciens</name>
    <dbReference type="NCBI Taxonomy" id="2321395"/>
    <lineage>
        <taxon>Bacteria</taxon>
        <taxon>Bacillati</taxon>
        <taxon>Bacillota</taxon>
        <taxon>Bacilli</taxon>
        <taxon>Bacillales</taxon>
        <taxon>Bacillaceae</taxon>
        <taxon>Siminovitchia</taxon>
    </lineage>
</organism>